<evidence type="ECO:0000313" key="1">
    <source>
        <dbReference type="EMBL" id="MFD0848644.1"/>
    </source>
</evidence>
<comment type="caution">
    <text evidence="1">The sequence shown here is derived from an EMBL/GenBank/DDBJ whole genome shotgun (WGS) entry which is preliminary data.</text>
</comment>
<organism evidence="1 2">
    <name type="scientific">Sphingosinicella xenopeptidilytica</name>
    <dbReference type="NCBI Taxonomy" id="364098"/>
    <lineage>
        <taxon>Bacteria</taxon>
        <taxon>Pseudomonadati</taxon>
        <taxon>Pseudomonadota</taxon>
        <taxon>Alphaproteobacteria</taxon>
        <taxon>Sphingomonadales</taxon>
        <taxon>Sphingosinicellaceae</taxon>
        <taxon>Sphingosinicella</taxon>
    </lineage>
</organism>
<evidence type="ECO:0008006" key="3">
    <source>
        <dbReference type="Google" id="ProtNLM"/>
    </source>
</evidence>
<dbReference type="RefSeq" id="WP_381489756.1">
    <property type="nucleotide sequence ID" value="NZ_JBHTIK010000005.1"/>
</dbReference>
<gene>
    <name evidence="1" type="ORF">ACFQ00_09960</name>
</gene>
<keyword evidence="2" id="KW-1185">Reference proteome</keyword>
<dbReference type="EMBL" id="JBHTIK010000005">
    <property type="protein sequence ID" value="MFD0848644.1"/>
    <property type="molecule type" value="Genomic_DNA"/>
</dbReference>
<reference evidence="2" key="1">
    <citation type="journal article" date="2019" name="Int. J. Syst. Evol. Microbiol.">
        <title>The Global Catalogue of Microorganisms (GCM) 10K type strain sequencing project: providing services to taxonomists for standard genome sequencing and annotation.</title>
        <authorList>
            <consortium name="The Broad Institute Genomics Platform"/>
            <consortium name="The Broad Institute Genome Sequencing Center for Infectious Disease"/>
            <person name="Wu L."/>
            <person name="Ma J."/>
        </authorList>
    </citation>
    <scope>NUCLEOTIDE SEQUENCE [LARGE SCALE GENOMIC DNA]</scope>
    <source>
        <strain evidence="2">CCUG 52537</strain>
    </source>
</reference>
<evidence type="ECO:0000313" key="2">
    <source>
        <dbReference type="Proteomes" id="UP001597124"/>
    </source>
</evidence>
<dbReference type="Proteomes" id="UP001597124">
    <property type="component" value="Unassembled WGS sequence"/>
</dbReference>
<name>A0ABW3C512_SPHXN</name>
<protein>
    <recommendedName>
        <fullName evidence="3">Glutathione S-transferase</fullName>
    </recommendedName>
</protein>
<sequence length="204" mass="23141">MKLVVSAWYPYQHQANAFQQLVGKPSLERIALEIVSSTLQNDVVGPYISLSMDDDDLPLLGLPSIVEYFHRHYPEKALFPDDIVLRGHARAFATMIEERFTRFCVADISSHTGWKRPTWNSASSASELVITTPPDLEGLVKISEHLGFRYLAADTPCLADALMAALWWTLEDQGRLEELEKHGWLKTWHERNCTGLPFYRLAAA</sequence>
<proteinExistence type="predicted"/>
<accession>A0ABW3C512</accession>